<evidence type="ECO:0000256" key="1">
    <source>
        <dbReference type="ARBA" id="ARBA00023015"/>
    </source>
</evidence>
<evidence type="ECO:0000259" key="4">
    <source>
        <dbReference type="PROSITE" id="PS01124"/>
    </source>
</evidence>
<feature type="domain" description="HTH araC/xylS-type" evidence="4">
    <location>
        <begin position="132"/>
        <end position="230"/>
    </location>
</feature>
<keyword evidence="1" id="KW-0805">Transcription regulation</keyword>
<keyword evidence="3" id="KW-0804">Transcription</keyword>
<dbReference type="EMBL" id="FNOK01000035">
    <property type="protein sequence ID" value="SDY78612.1"/>
    <property type="molecule type" value="Genomic_DNA"/>
</dbReference>
<dbReference type="GO" id="GO:0043565">
    <property type="term" value="F:sequence-specific DNA binding"/>
    <property type="evidence" value="ECO:0007669"/>
    <property type="project" value="InterPro"/>
</dbReference>
<name>A0A1H3MPE6_9PSEU</name>
<dbReference type="PROSITE" id="PS01124">
    <property type="entry name" value="HTH_ARAC_FAMILY_2"/>
    <property type="match status" value="1"/>
</dbReference>
<dbReference type="InterPro" id="IPR050204">
    <property type="entry name" value="AraC_XylS_family_regulators"/>
</dbReference>
<gene>
    <name evidence="5" type="ORF">SAMN05216215_10358</name>
</gene>
<evidence type="ECO:0000313" key="6">
    <source>
        <dbReference type="Proteomes" id="UP000199529"/>
    </source>
</evidence>
<proteinExistence type="predicted"/>
<organism evidence="5 6">
    <name type="scientific">Saccharopolyspora shandongensis</name>
    <dbReference type="NCBI Taxonomy" id="418495"/>
    <lineage>
        <taxon>Bacteria</taxon>
        <taxon>Bacillati</taxon>
        <taxon>Actinomycetota</taxon>
        <taxon>Actinomycetes</taxon>
        <taxon>Pseudonocardiales</taxon>
        <taxon>Pseudonocardiaceae</taxon>
        <taxon>Saccharopolyspora</taxon>
    </lineage>
</organism>
<evidence type="ECO:0000256" key="3">
    <source>
        <dbReference type="ARBA" id="ARBA00023163"/>
    </source>
</evidence>
<dbReference type="GO" id="GO:0003700">
    <property type="term" value="F:DNA-binding transcription factor activity"/>
    <property type="evidence" value="ECO:0007669"/>
    <property type="project" value="InterPro"/>
</dbReference>
<keyword evidence="2" id="KW-0238">DNA-binding</keyword>
<evidence type="ECO:0000256" key="2">
    <source>
        <dbReference type="ARBA" id="ARBA00023125"/>
    </source>
</evidence>
<sequence>MVWLWPGEALYAGPSLRLDAHSGSVSCLAVGVDEALDVLVDGASSRVLSAFIPPRLPNRISSPGRRMAFYFVEPGSARERSCRARMRPATKIHNGHERERELAELGRRLADPNAVRRWVERAAGSEPTTVDDRSREALELLRADPDLSAERLAAAVHLSTSHFLRLFKRDTGTTLRRYRLWSRMLAAAGHIAGGADLTAAATAAGFANPSHFSAAFHAMFGLSPSRLLATPVEICVPTR</sequence>
<reference evidence="6" key="1">
    <citation type="submission" date="2016-10" db="EMBL/GenBank/DDBJ databases">
        <authorList>
            <person name="Varghese N."/>
            <person name="Submissions S."/>
        </authorList>
    </citation>
    <scope>NUCLEOTIDE SEQUENCE [LARGE SCALE GENOMIC DNA]</scope>
    <source>
        <strain evidence="6">CGMCC 4.3530</strain>
    </source>
</reference>
<dbReference type="STRING" id="418495.SAMN05216215_10358"/>
<dbReference type="Gene3D" id="1.10.10.60">
    <property type="entry name" value="Homeodomain-like"/>
    <property type="match status" value="2"/>
</dbReference>
<dbReference type="SMART" id="SM00342">
    <property type="entry name" value="HTH_ARAC"/>
    <property type="match status" value="1"/>
</dbReference>
<dbReference type="Proteomes" id="UP000199529">
    <property type="component" value="Unassembled WGS sequence"/>
</dbReference>
<dbReference type="Pfam" id="PF12833">
    <property type="entry name" value="HTH_18"/>
    <property type="match status" value="1"/>
</dbReference>
<keyword evidence="6" id="KW-1185">Reference proteome</keyword>
<dbReference type="PANTHER" id="PTHR46796">
    <property type="entry name" value="HTH-TYPE TRANSCRIPTIONAL ACTIVATOR RHAS-RELATED"/>
    <property type="match status" value="1"/>
</dbReference>
<dbReference type="AlphaFoldDB" id="A0A1H3MPE6"/>
<dbReference type="InterPro" id="IPR018060">
    <property type="entry name" value="HTH_AraC"/>
</dbReference>
<evidence type="ECO:0000313" key="5">
    <source>
        <dbReference type="EMBL" id="SDY78612.1"/>
    </source>
</evidence>
<accession>A0A1H3MPE6</accession>
<dbReference type="InterPro" id="IPR009057">
    <property type="entry name" value="Homeodomain-like_sf"/>
</dbReference>
<protein>
    <submittedName>
        <fullName evidence="5">Transcriptional regulator, AraC family</fullName>
    </submittedName>
</protein>
<dbReference type="SUPFAM" id="SSF46689">
    <property type="entry name" value="Homeodomain-like"/>
    <property type="match status" value="2"/>
</dbReference>